<sequence>MLCVFNTQEIKCVGANHGKTPSVETVSQKSPGLEPAHSRMPSGSYAVRHSVRLLSLGLKCTSEKTEPVDVAGGPAPHEPEEHERESIPDRISASTTSFAEYGDVTYRARVRPHTLLHLTSYM</sequence>
<evidence type="ECO:0000256" key="1">
    <source>
        <dbReference type="SAM" id="MobiDB-lite"/>
    </source>
</evidence>
<dbReference type="AlphaFoldDB" id="A0AAV7I9S0"/>
<accession>A0AAV7I9S0</accession>
<evidence type="ECO:0000313" key="2">
    <source>
        <dbReference type="EMBL" id="KAH0546971.1"/>
    </source>
</evidence>
<evidence type="ECO:0000313" key="3">
    <source>
        <dbReference type="Proteomes" id="UP000826195"/>
    </source>
</evidence>
<comment type="caution">
    <text evidence="2">The sequence shown here is derived from an EMBL/GenBank/DDBJ whole genome shotgun (WGS) entry which is preliminary data.</text>
</comment>
<proteinExistence type="predicted"/>
<dbReference type="Proteomes" id="UP000826195">
    <property type="component" value="Unassembled WGS sequence"/>
</dbReference>
<feature type="region of interest" description="Disordered" evidence="1">
    <location>
        <begin position="64"/>
        <end position="89"/>
    </location>
</feature>
<reference evidence="2 3" key="1">
    <citation type="journal article" date="2021" name="J. Hered.">
        <title>A chromosome-level genome assembly of the parasitoid wasp, Cotesia glomerata (Hymenoptera: Braconidae).</title>
        <authorList>
            <person name="Pinto B.J."/>
            <person name="Weis J.J."/>
            <person name="Gamble T."/>
            <person name="Ode P.J."/>
            <person name="Paul R."/>
            <person name="Zaspel J.M."/>
        </authorList>
    </citation>
    <scope>NUCLEOTIDE SEQUENCE [LARGE SCALE GENOMIC DNA]</scope>
    <source>
        <strain evidence="2">CgM1</strain>
    </source>
</reference>
<feature type="region of interest" description="Disordered" evidence="1">
    <location>
        <begin position="18"/>
        <end position="43"/>
    </location>
</feature>
<name>A0AAV7I9S0_COTGL</name>
<gene>
    <name evidence="2" type="ORF">KQX54_016487</name>
</gene>
<feature type="compositionally biased region" description="Basic and acidic residues" evidence="1">
    <location>
        <begin position="77"/>
        <end position="88"/>
    </location>
</feature>
<keyword evidence="3" id="KW-1185">Reference proteome</keyword>
<organism evidence="2 3">
    <name type="scientific">Cotesia glomerata</name>
    <name type="common">Lepidopteran parasitic wasp</name>
    <name type="synonym">Apanteles glomeratus</name>
    <dbReference type="NCBI Taxonomy" id="32391"/>
    <lineage>
        <taxon>Eukaryota</taxon>
        <taxon>Metazoa</taxon>
        <taxon>Ecdysozoa</taxon>
        <taxon>Arthropoda</taxon>
        <taxon>Hexapoda</taxon>
        <taxon>Insecta</taxon>
        <taxon>Pterygota</taxon>
        <taxon>Neoptera</taxon>
        <taxon>Endopterygota</taxon>
        <taxon>Hymenoptera</taxon>
        <taxon>Apocrita</taxon>
        <taxon>Ichneumonoidea</taxon>
        <taxon>Braconidae</taxon>
        <taxon>Microgastrinae</taxon>
        <taxon>Cotesia</taxon>
    </lineage>
</organism>
<dbReference type="EMBL" id="JAHXZJ010002237">
    <property type="protein sequence ID" value="KAH0546971.1"/>
    <property type="molecule type" value="Genomic_DNA"/>
</dbReference>
<protein>
    <submittedName>
        <fullName evidence="2">Uncharacterized protein</fullName>
    </submittedName>
</protein>